<name>A0A8U0SI74_MUSPF</name>
<dbReference type="AlphaFoldDB" id="A0A8U0SI74"/>
<dbReference type="Pfam" id="PF10256">
    <property type="entry name" value="Erf4"/>
    <property type="match status" value="1"/>
</dbReference>
<dbReference type="PANTHER" id="PTHR13005">
    <property type="entry name" value="CYSTEINE-RICH HYDROPHOBIC DOMAIN PROTEIN BRAIN X-LINKED PROTEIN"/>
    <property type="match status" value="1"/>
</dbReference>
<evidence type="ECO:0000313" key="6">
    <source>
        <dbReference type="Proteomes" id="UP000000715"/>
    </source>
</evidence>
<accession>A0A8U0SI74</accession>
<evidence type="ECO:0000259" key="5">
    <source>
        <dbReference type="Pfam" id="PF10256"/>
    </source>
</evidence>
<dbReference type="GO" id="GO:0016020">
    <property type="term" value="C:membrane"/>
    <property type="evidence" value="ECO:0007669"/>
    <property type="project" value="UniProtKB-SubCell"/>
</dbReference>
<dbReference type="PANTHER" id="PTHR13005:SF2">
    <property type="entry name" value="CYSTEINE-RICH HYDROPHOBIC DOMAIN-CONTAINING PROTEIN 1"/>
    <property type="match status" value="1"/>
</dbReference>
<keyword evidence="4" id="KW-0812">Transmembrane</keyword>
<feature type="region of interest" description="Disordered" evidence="3">
    <location>
        <begin position="1"/>
        <end position="75"/>
    </location>
</feature>
<protein>
    <submittedName>
        <fullName evidence="7">Cysteine-rich hydrophobic domain-containing protein 1 isoform X1</fullName>
    </submittedName>
</protein>
<sequence>MSILLPNMAEFDTISELEEEEEEAATSSSSPSSSSSVSGPDDDEEDEEDEEEDEDEEEEEEEETPPPPRVVSEEHLRRYAPDPVLVRGAGHITVFGLSNKFDTEFPSVLTGKVAPEEFKTSIGRVNACLKKALPVNVKWLLCGCLCCCCTLGCSLWPVICLNKRTRRSIQKLLEWENNRLYHKLALHWKLTKRKCETSNMMEYVSMQLFLVTFFGFHSKCYILLSLSLVSSFYIFFLLSLNFCPLEHRGFLPSSLYL</sequence>
<organism evidence="6 7">
    <name type="scientific">Mustela putorius furo</name>
    <name type="common">European domestic ferret</name>
    <name type="synonym">Mustela furo</name>
    <dbReference type="NCBI Taxonomy" id="9669"/>
    <lineage>
        <taxon>Eukaryota</taxon>
        <taxon>Metazoa</taxon>
        <taxon>Chordata</taxon>
        <taxon>Craniata</taxon>
        <taxon>Vertebrata</taxon>
        <taxon>Euteleostomi</taxon>
        <taxon>Mammalia</taxon>
        <taxon>Eutheria</taxon>
        <taxon>Laurasiatheria</taxon>
        <taxon>Carnivora</taxon>
        <taxon>Caniformia</taxon>
        <taxon>Musteloidea</taxon>
        <taxon>Mustelidae</taxon>
        <taxon>Mustelinae</taxon>
        <taxon>Mustela</taxon>
    </lineage>
</organism>
<evidence type="ECO:0000313" key="7">
    <source>
        <dbReference type="RefSeq" id="XP_044943265.1"/>
    </source>
</evidence>
<dbReference type="RefSeq" id="XP_044943265.1">
    <property type="nucleotide sequence ID" value="XM_045087330.1"/>
</dbReference>
<reference evidence="7" key="1">
    <citation type="submission" date="2025-08" db="UniProtKB">
        <authorList>
            <consortium name="RefSeq"/>
        </authorList>
    </citation>
    <scope>IDENTIFICATION</scope>
    <source>
        <tissue evidence="7">Brain</tissue>
    </source>
</reference>
<dbReference type="CTD" id="53344"/>
<dbReference type="InterPro" id="IPR019383">
    <property type="entry name" value="Golgin_A_7/ERF4"/>
</dbReference>
<comment type="subcellular location">
    <subcellularLocation>
        <location evidence="1">Membrane</location>
    </subcellularLocation>
</comment>
<keyword evidence="6" id="KW-1185">Reference proteome</keyword>
<feature type="compositionally biased region" description="Low complexity" evidence="3">
    <location>
        <begin position="25"/>
        <end position="39"/>
    </location>
</feature>
<evidence type="ECO:0000256" key="4">
    <source>
        <dbReference type="SAM" id="Phobius"/>
    </source>
</evidence>
<evidence type="ECO:0000256" key="3">
    <source>
        <dbReference type="SAM" id="MobiDB-lite"/>
    </source>
</evidence>
<keyword evidence="4" id="KW-1133">Transmembrane helix</keyword>
<feature type="compositionally biased region" description="Acidic residues" evidence="3">
    <location>
        <begin position="40"/>
        <end position="64"/>
    </location>
</feature>
<feature type="transmembrane region" description="Helical" evidence="4">
    <location>
        <begin position="222"/>
        <end position="243"/>
    </location>
</feature>
<feature type="compositionally biased region" description="Acidic residues" evidence="3">
    <location>
        <begin position="13"/>
        <end position="24"/>
    </location>
</feature>
<dbReference type="OrthoDB" id="67682at2759"/>
<dbReference type="InterPro" id="IPR039735">
    <property type="entry name" value="CHIC1/2"/>
</dbReference>
<feature type="domain" description="Golgin subfamily A member 7/ERF4" evidence="5">
    <location>
        <begin position="99"/>
        <end position="188"/>
    </location>
</feature>
<feature type="transmembrane region" description="Helical" evidence="4">
    <location>
        <begin position="137"/>
        <end position="161"/>
    </location>
</feature>
<gene>
    <name evidence="7" type="primary">CHIC1</name>
</gene>
<dbReference type="GeneID" id="101684919"/>
<dbReference type="Proteomes" id="UP000000715">
    <property type="component" value="Unplaced"/>
</dbReference>
<evidence type="ECO:0000256" key="2">
    <source>
        <dbReference type="ARBA" id="ARBA00023136"/>
    </source>
</evidence>
<keyword evidence="2 4" id="KW-0472">Membrane</keyword>
<evidence type="ECO:0000256" key="1">
    <source>
        <dbReference type="ARBA" id="ARBA00004370"/>
    </source>
</evidence>
<proteinExistence type="predicted"/>